<evidence type="ECO:0000256" key="1">
    <source>
        <dbReference type="SAM" id="MobiDB-lite"/>
    </source>
</evidence>
<dbReference type="EMBL" id="VLTM01000019">
    <property type="protein sequence ID" value="KAA0164008.1"/>
    <property type="molecule type" value="Genomic_DNA"/>
</dbReference>
<name>A0A5A8EHC5_CAFRO</name>
<feature type="region of interest" description="Disordered" evidence="1">
    <location>
        <begin position="274"/>
        <end position="297"/>
    </location>
</feature>
<dbReference type="AlphaFoldDB" id="A0A5A8EHC5"/>
<feature type="compositionally biased region" description="Gly residues" evidence="1">
    <location>
        <begin position="107"/>
        <end position="118"/>
    </location>
</feature>
<sequence>MNAIVVPRRLADAPFAELALATAARPPLASELRGDEVLLEAFACALSADTIRCLAAHPTDEPSAGPQAAGGAMPELPLGGLGTASPSFLASSSTSVTTSHRAAAGDGPRGAGDRQGGWSTGRAPVLMGGVSVGRVLAVGGALQRHGDGCLAAGDAVVTWSSPVAPVAAAAARVAACWHSVIAVPQTDLAPTALLAAFRPAVRALLCLARVPGGVQGRAVLVLDAASPFGLAAAQLCLAMGASAVVAAVRSDEERATAERDATWRPALEWAQAGGLAASREGDRGRGPAAAAVTGSGPAERRAELAAGAGAVGGAGATAAATAATPPAGAVGSRPGVDPPPVSVVDVSGGEGASAVLHACLGATSGTGVDVVLEPSEGCVEEVGFSDLVRCAVAGGTVLTCPWNRDDADVDADLLRLVRLKGLSLLFGKPEDVALACPLRYDAFLAAASSAVSLCAKGVVNVESCRPPLEAAPSDAARLPGLLCRAGWEDEAVVVEFSADASLPGTLLGREK</sequence>
<evidence type="ECO:0000313" key="2">
    <source>
        <dbReference type="EMBL" id="KAA0164008.1"/>
    </source>
</evidence>
<organism evidence="3 4">
    <name type="scientific">Cafeteria roenbergensis</name>
    <name type="common">Marine flagellate</name>
    <dbReference type="NCBI Taxonomy" id="33653"/>
    <lineage>
        <taxon>Eukaryota</taxon>
        <taxon>Sar</taxon>
        <taxon>Stramenopiles</taxon>
        <taxon>Bigyra</taxon>
        <taxon>Opalozoa</taxon>
        <taxon>Bicosoecida</taxon>
        <taxon>Cafeteriaceae</taxon>
        <taxon>Cafeteria</taxon>
    </lineage>
</organism>
<dbReference type="Proteomes" id="UP000322899">
    <property type="component" value="Unassembled WGS sequence"/>
</dbReference>
<dbReference type="Gene3D" id="3.90.180.10">
    <property type="entry name" value="Medium-chain alcohol dehydrogenases, catalytic domain"/>
    <property type="match status" value="1"/>
</dbReference>
<reference evidence="4 5" key="1">
    <citation type="submission" date="2019-07" db="EMBL/GenBank/DDBJ databases">
        <title>Genomes of Cafeteria roenbergensis.</title>
        <authorList>
            <person name="Fischer M.G."/>
            <person name="Hackl T."/>
            <person name="Roman M."/>
        </authorList>
    </citation>
    <scope>NUCLEOTIDE SEQUENCE [LARGE SCALE GENOMIC DNA]</scope>
    <source>
        <strain evidence="2 5">Cflag</strain>
        <strain evidence="3 4">E4-10P</strain>
    </source>
</reference>
<feature type="region of interest" description="Disordered" evidence="1">
    <location>
        <begin position="89"/>
        <end position="118"/>
    </location>
</feature>
<dbReference type="Gene3D" id="3.40.50.720">
    <property type="entry name" value="NAD(P)-binding Rossmann-like Domain"/>
    <property type="match status" value="1"/>
</dbReference>
<proteinExistence type="predicted"/>
<evidence type="ECO:0000313" key="3">
    <source>
        <dbReference type="EMBL" id="KAA0177009.1"/>
    </source>
</evidence>
<comment type="caution">
    <text evidence="3">The sequence shown here is derived from an EMBL/GenBank/DDBJ whole genome shotgun (WGS) entry which is preliminary data.</text>
</comment>
<dbReference type="InterPro" id="IPR036291">
    <property type="entry name" value="NAD(P)-bd_dom_sf"/>
</dbReference>
<dbReference type="EMBL" id="VLTO01000005">
    <property type="protein sequence ID" value="KAA0177009.1"/>
    <property type="molecule type" value="Genomic_DNA"/>
</dbReference>
<feature type="compositionally biased region" description="Low complexity" evidence="1">
    <location>
        <begin position="89"/>
        <end position="106"/>
    </location>
</feature>
<evidence type="ECO:0000313" key="4">
    <source>
        <dbReference type="Proteomes" id="UP000322899"/>
    </source>
</evidence>
<dbReference type="Proteomes" id="UP000325113">
    <property type="component" value="Unassembled WGS sequence"/>
</dbReference>
<dbReference type="SUPFAM" id="SSF51735">
    <property type="entry name" value="NAD(P)-binding Rossmann-fold domains"/>
    <property type="match status" value="1"/>
</dbReference>
<accession>A0A5A8EHC5</accession>
<gene>
    <name evidence="3" type="ORF">FNF27_01339</name>
    <name evidence="2" type="ORF">FNF31_02557</name>
</gene>
<evidence type="ECO:0000313" key="5">
    <source>
        <dbReference type="Proteomes" id="UP000325113"/>
    </source>
</evidence>
<protein>
    <submittedName>
        <fullName evidence="3">Uncharacterized protein</fullName>
    </submittedName>
</protein>